<accession>A0A382KYS1</accession>
<reference evidence="1" key="1">
    <citation type="submission" date="2018-05" db="EMBL/GenBank/DDBJ databases">
        <authorList>
            <person name="Lanie J.A."/>
            <person name="Ng W.-L."/>
            <person name="Kazmierczak K.M."/>
            <person name="Andrzejewski T.M."/>
            <person name="Davidsen T.M."/>
            <person name="Wayne K.J."/>
            <person name="Tettelin H."/>
            <person name="Glass J.I."/>
            <person name="Rusch D."/>
            <person name="Podicherti R."/>
            <person name="Tsui H.-C.T."/>
            <person name="Winkler M.E."/>
        </authorList>
    </citation>
    <scope>NUCLEOTIDE SEQUENCE</scope>
</reference>
<dbReference type="AlphaFoldDB" id="A0A382KYS1"/>
<name>A0A382KYS1_9ZZZZ</name>
<dbReference type="Gene3D" id="3.40.50.1110">
    <property type="entry name" value="SGNH hydrolase"/>
    <property type="match status" value="1"/>
</dbReference>
<organism evidence="1">
    <name type="scientific">marine metagenome</name>
    <dbReference type="NCBI Taxonomy" id="408172"/>
    <lineage>
        <taxon>unclassified sequences</taxon>
        <taxon>metagenomes</taxon>
        <taxon>ecological metagenomes</taxon>
    </lineage>
</organism>
<dbReference type="EMBL" id="UINC01082805">
    <property type="protein sequence ID" value="SVC27907.1"/>
    <property type="molecule type" value="Genomic_DNA"/>
</dbReference>
<protein>
    <recommendedName>
        <fullName evidence="2">SGNH hydrolase-type esterase domain-containing protein</fullName>
    </recommendedName>
</protein>
<evidence type="ECO:0000313" key="1">
    <source>
        <dbReference type="EMBL" id="SVC27907.1"/>
    </source>
</evidence>
<evidence type="ECO:0008006" key="2">
    <source>
        <dbReference type="Google" id="ProtNLM"/>
    </source>
</evidence>
<sequence>MTQGDSRRWPANLALALAATMVSLGAAELLLRATWTVERVTILHDPLLGFRGRPHGSTVWTREMAGHPRTVKLNAEGFHDHERTRDVPPGMRRVAFVGDSFLEAYQVEIDAGFSQSVARRLTNRARSEGYAVEAVNQGVHGYGLGAYALQVDERLGAWHPDMVVLCLFLGNDLHDNFTAVASPAVPRFHMSGGEVVYLPVSPADARTWLRDNVLARSVLIRFLWMRLIKTSGGAMQLARAAGMVSTPDLESDAGSRSGEMLKVAAHLLERIATDLRQRGVSLFVFVIPDPFWVQDLVNEARAARDDTPALRLHMQRQEIESGVLQILTQLRIAHLYPRDDFVQARLDGDGYYRNGFGHFTDEAHRVVARQLEEPLWRLLGDSGLAR</sequence>
<gene>
    <name evidence="1" type="ORF">METZ01_LOCUS280761</name>
</gene>
<proteinExistence type="predicted"/>
<dbReference type="InterPro" id="IPR036514">
    <property type="entry name" value="SGNH_hydro_sf"/>
</dbReference>
<dbReference type="SUPFAM" id="SSF52266">
    <property type="entry name" value="SGNH hydrolase"/>
    <property type="match status" value="1"/>
</dbReference>